<dbReference type="EMBL" id="BMFC01000011">
    <property type="protein sequence ID" value="GGC16139.1"/>
    <property type="molecule type" value="Genomic_DNA"/>
</dbReference>
<accession>A0ABQ1L197</accession>
<comment type="caution">
    <text evidence="1">The sequence shown here is derived from an EMBL/GenBank/DDBJ whole genome shotgun (WGS) entry which is preliminary data.</text>
</comment>
<evidence type="ECO:0000313" key="1">
    <source>
        <dbReference type="EMBL" id="GGC16139.1"/>
    </source>
</evidence>
<protein>
    <submittedName>
        <fullName evidence="1">Uncharacterized protein</fullName>
    </submittedName>
</protein>
<reference evidence="2" key="1">
    <citation type="journal article" date="2019" name="Int. J. Syst. Evol. Microbiol.">
        <title>The Global Catalogue of Microorganisms (GCM) 10K type strain sequencing project: providing services to taxonomists for standard genome sequencing and annotation.</title>
        <authorList>
            <consortium name="The Broad Institute Genomics Platform"/>
            <consortium name="The Broad Institute Genome Sequencing Center for Infectious Disease"/>
            <person name="Wu L."/>
            <person name="Ma J."/>
        </authorList>
    </citation>
    <scope>NUCLEOTIDE SEQUENCE [LARGE SCALE GENOMIC DNA]</scope>
    <source>
        <strain evidence="2">CGMCC 1.12478</strain>
    </source>
</reference>
<proteinExistence type="predicted"/>
<gene>
    <name evidence="1" type="ORF">GCM10011363_35670</name>
</gene>
<organism evidence="1 2">
    <name type="scientific">Marivita lacus</name>
    <dbReference type="NCBI Taxonomy" id="1323742"/>
    <lineage>
        <taxon>Bacteria</taxon>
        <taxon>Pseudomonadati</taxon>
        <taxon>Pseudomonadota</taxon>
        <taxon>Alphaproteobacteria</taxon>
        <taxon>Rhodobacterales</taxon>
        <taxon>Roseobacteraceae</taxon>
        <taxon>Marivita</taxon>
    </lineage>
</organism>
<name>A0ABQ1L197_9RHOB</name>
<evidence type="ECO:0000313" key="2">
    <source>
        <dbReference type="Proteomes" id="UP000645462"/>
    </source>
</evidence>
<sequence>MRADLGQEPFTYLDQLRSLGCQSSEKAQLFHRKIATCLGPEGEEARDEFGIDPVGLGGCATTLCKRLHLSGGHLPRWNTFLLQKRPDLPFLAASRFKADDGIPVLGKIRHGSMTCRSIRHYAAMLIGGRNGLRAANVRAYRADR</sequence>
<keyword evidence="2" id="KW-1185">Reference proteome</keyword>
<dbReference type="Proteomes" id="UP000645462">
    <property type="component" value="Unassembled WGS sequence"/>
</dbReference>